<organism evidence="1 2">
    <name type="scientific">Musa troglodytarum</name>
    <name type="common">fe'i banana</name>
    <dbReference type="NCBI Taxonomy" id="320322"/>
    <lineage>
        <taxon>Eukaryota</taxon>
        <taxon>Viridiplantae</taxon>
        <taxon>Streptophyta</taxon>
        <taxon>Embryophyta</taxon>
        <taxon>Tracheophyta</taxon>
        <taxon>Spermatophyta</taxon>
        <taxon>Magnoliopsida</taxon>
        <taxon>Liliopsida</taxon>
        <taxon>Zingiberales</taxon>
        <taxon>Musaceae</taxon>
        <taxon>Musa</taxon>
    </lineage>
</organism>
<proteinExistence type="predicted"/>
<dbReference type="AlphaFoldDB" id="A0A9E7JVG6"/>
<reference evidence="1" key="1">
    <citation type="submission" date="2022-05" db="EMBL/GenBank/DDBJ databases">
        <title>The Musa troglodytarum L. genome provides insights into the mechanism of non-climacteric behaviour and enrichment of carotenoids.</title>
        <authorList>
            <person name="Wang J."/>
        </authorList>
    </citation>
    <scope>NUCLEOTIDE SEQUENCE</scope>
    <source>
        <tissue evidence="1">Leaf</tissue>
    </source>
</reference>
<evidence type="ECO:0000313" key="2">
    <source>
        <dbReference type="Proteomes" id="UP001055439"/>
    </source>
</evidence>
<accession>A0A9E7JVG6</accession>
<name>A0A9E7JVG6_9LILI</name>
<keyword evidence="2" id="KW-1185">Reference proteome</keyword>
<protein>
    <submittedName>
        <fullName evidence="1">Uncharacterized protein</fullName>
    </submittedName>
</protein>
<evidence type="ECO:0000313" key="1">
    <source>
        <dbReference type="EMBL" id="URD93914.1"/>
    </source>
</evidence>
<gene>
    <name evidence="1" type="ORF">MUK42_33552</name>
</gene>
<dbReference type="EMBL" id="CP097505">
    <property type="protein sequence ID" value="URD93914.1"/>
    <property type="molecule type" value="Genomic_DNA"/>
</dbReference>
<dbReference type="Proteomes" id="UP001055439">
    <property type="component" value="Chromosome 3"/>
</dbReference>
<sequence length="129" mass="14171">MYCGVVDLLTVFAHREHSVNYKRIIRSSSIFLRGVGTEQVSEVRSTVTLVLHAAAPAASDRSPRACSRLPRWCTHAHRVGSLAERLRLDVVLGGAETVDGVGVELRARAPVERLLHGAVPACRSARFWM</sequence>